<dbReference type="InterPro" id="IPR025333">
    <property type="entry name" value="DUF4239"/>
</dbReference>
<evidence type="ECO:0000313" key="3">
    <source>
        <dbReference type="Proteomes" id="UP000248330"/>
    </source>
</evidence>
<evidence type="ECO:0000256" key="1">
    <source>
        <dbReference type="SAM" id="Phobius"/>
    </source>
</evidence>
<comment type="caution">
    <text evidence="2">The sequence shown here is derived from an EMBL/GenBank/DDBJ whole genome shotgun (WGS) entry which is preliminary data.</text>
</comment>
<sequence>MREIMYDQSSVVIVMVLLLSMIAVIELGFRIGARWAASTVESSRSQVSAIQASLLGVLGLLLAFTLSLALQRFDARSQAVVEEANAIGTAWLRTDLLPAAQREQAREQMRHYIDLRVQAGARATTDVDARAGLLAASAHAQTAMWRTATEAAAADPGPVTSGLFIQALNEVFDAYGRRAAALERHVPEIVLFLLYGTFLLTGSIVGFTSGLSGQRASFVTYVMVVLIVLLVFIIIDLDRPRRGLIEVNQASLVELQALTAP</sequence>
<feature type="transmembrane region" description="Helical" evidence="1">
    <location>
        <begin position="189"/>
        <end position="212"/>
    </location>
</feature>
<name>A0A318E541_9GAMM</name>
<keyword evidence="1" id="KW-1133">Transmembrane helix</keyword>
<feature type="transmembrane region" description="Helical" evidence="1">
    <location>
        <begin position="49"/>
        <end position="70"/>
    </location>
</feature>
<dbReference type="Proteomes" id="UP000248330">
    <property type="component" value="Unassembled WGS sequence"/>
</dbReference>
<accession>A0A318E541</accession>
<reference evidence="2 3" key="1">
    <citation type="submission" date="2018-04" db="EMBL/GenBank/DDBJ databases">
        <title>Genomic Encyclopedia of Type Strains, Phase IV (KMG-IV): sequencing the most valuable type-strain genomes for metagenomic binning, comparative biology and taxonomic classification.</title>
        <authorList>
            <person name="Goeker M."/>
        </authorList>
    </citation>
    <scope>NUCLEOTIDE SEQUENCE [LARGE SCALE GENOMIC DNA]</scope>
    <source>
        <strain evidence="2 3">DSM 104150</strain>
    </source>
</reference>
<feature type="transmembrane region" description="Helical" evidence="1">
    <location>
        <begin position="218"/>
        <end position="235"/>
    </location>
</feature>
<organism evidence="2 3">
    <name type="scientific">Sinimarinibacterium flocculans</name>
    <dbReference type="NCBI Taxonomy" id="985250"/>
    <lineage>
        <taxon>Bacteria</taxon>
        <taxon>Pseudomonadati</taxon>
        <taxon>Pseudomonadota</taxon>
        <taxon>Gammaproteobacteria</taxon>
        <taxon>Nevskiales</taxon>
        <taxon>Nevskiaceae</taxon>
        <taxon>Sinimarinibacterium</taxon>
    </lineage>
</organism>
<gene>
    <name evidence="2" type="ORF">C8D93_1106</name>
</gene>
<protein>
    <recommendedName>
        <fullName evidence="4">DUF4239 domain-containing protein</fullName>
    </recommendedName>
</protein>
<dbReference type="EMBL" id="QICN01000010">
    <property type="protein sequence ID" value="PXV65188.1"/>
    <property type="molecule type" value="Genomic_DNA"/>
</dbReference>
<keyword evidence="3" id="KW-1185">Reference proteome</keyword>
<keyword evidence="1" id="KW-0472">Membrane</keyword>
<proteinExistence type="predicted"/>
<dbReference type="Pfam" id="PF14023">
    <property type="entry name" value="Bestrophin-like"/>
    <property type="match status" value="1"/>
</dbReference>
<evidence type="ECO:0000313" key="2">
    <source>
        <dbReference type="EMBL" id="PXV65188.1"/>
    </source>
</evidence>
<feature type="transmembrane region" description="Helical" evidence="1">
    <location>
        <begin position="12"/>
        <end position="29"/>
    </location>
</feature>
<dbReference type="AlphaFoldDB" id="A0A318E541"/>
<dbReference type="OrthoDB" id="116415at2"/>
<evidence type="ECO:0008006" key="4">
    <source>
        <dbReference type="Google" id="ProtNLM"/>
    </source>
</evidence>
<dbReference type="RefSeq" id="WP_146216637.1">
    <property type="nucleotide sequence ID" value="NZ_CAWNXA010000010.1"/>
</dbReference>
<keyword evidence="1" id="KW-0812">Transmembrane</keyword>